<keyword evidence="4 7" id="KW-0812">Transmembrane</keyword>
<comment type="similarity">
    <text evidence="2">Belongs to the multi antimicrobial extrusion (MATE) (TC 2.A.66.1) family.</text>
</comment>
<dbReference type="Pfam" id="PF01554">
    <property type="entry name" value="MatE"/>
    <property type="match status" value="2"/>
</dbReference>
<dbReference type="PANTHER" id="PTHR43823">
    <property type="entry name" value="SPORULATION PROTEIN YKVU"/>
    <property type="match status" value="1"/>
</dbReference>
<evidence type="ECO:0000256" key="7">
    <source>
        <dbReference type="SAM" id="Phobius"/>
    </source>
</evidence>
<proteinExistence type="inferred from homology"/>
<evidence type="ECO:0000256" key="6">
    <source>
        <dbReference type="ARBA" id="ARBA00023136"/>
    </source>
</evidence>
<feature type="transmembrane region" description="Helical" evidence="7">
    <location>
        <begin position="48"/>
        <end position="69"/>
    </location>
</feature>
<comment type="caution">
    <text evidence="8">The sequence shown here is derived from an EMBL/GenBank/DDBJ whole genome shotgun (WGS) entry which is preliminary data.</text>
</comment>
<comment type="subcellular location">
    <subcellularLocation>
        <location evidence="1">Cell membrane</location>
        <topology evidence="1">Multi-pass membrane protein</topology>
    </subcellularLocation>
</comment>
<dbReference type="PANTHER" id="PTHR43823:SF3">
    <property type="entry name" value="MULTIDRUG EXPORT PROTEIN MEPA"/>
    <property type="match status" value="1"/>
</dbReference>
<dbReference type="InterPro" id="IPR051327">
    <property type="entry name" value="MATE_MepA_subfamily"/>
</dbReference>
<keyword evidence="6 7" id="KW-0472">Membrane</keyword>
<name>A0ABQ5JSF0_9EUKA</name>
<evidence type="ECO:0000256" key="3">
    <source>
        <dbReference type="ARBA" id="ARBA00022475"/>
    </source>
</evidence>
<gene>
    <name evidence="8" type="ORF">ADUPG1_010612</name>
</gene>
<feature type="transmembrane region" description="Helical" evidence="7">
    <location>
        <begin position="433"/>
        <end position="453"/>
    </location>
</feature>
<keyword evidence="5 7" id="KW-1133">Transmembrane helix</keyword>
<feature type="transmembrane region" description="Helical" evidence="7">
    <location>
        <begin position="359"/>
        <end position="388"/>
    </location>
</feature>
<evidence type="ECO:0000313" key="9">
    <source>
        <dbReference type="Proteomes" id="UP001057375"/>
    </source>
</evidence>
<feature type="transmembrane region" description="Helical" evidence="7">
    <location>
        <begin position="229"/>
        <end position="251"/>
    </location>
</feature>
<evidence type="ECO:0000256" key="5">
    <source>
        <dbReference type="ARBA" id="ARBA00022989"/>
    </source>
</evidence>
<dbReference type="EMBL" id="BQXS01011647">
    <property type="protein sequence ID" value="GKT15060.1"/>
    <property type="molecule type" value="Genomic_DNA"/>
</dbReference>
<evidence type="ECO:0000256" key="2">
    <source>
        <dbReference type="ARBA" id="ARBA00010199"/>
    </source>
</evidence>
<dbReference type="Proteomes" id="UP001057375">
    <property type="component" value="Unassembled WGS sequence"/>
</dbReference>
<evidence type="ECO:0000313" key="8">
    <source>
        <dbReference type="EMBL" id="GKT15060.1"/>
    </source>
</evidence>
<evidence type="ECO:0000256" key="4">
    <source>
        <dbReference type="ARBA" id="ARBA00022692"/>
    </source>
</evidence>
<feature type="transmembrane region" description="Helical" evidence="7">
    <location>
        <begin position="101"/>
        <end position="118"/>
    </location>
</feature>
<feature type="transmembrane region" description="Helical" evidence="7">
    <location>
        <begin position="280"/>
        <end position="301"/>
    </location>
</feature>
<protein>
    <submittedName>
        <fullName evidence="8">Multi antimicrobial extrusion protein like protein</fullName>
    </submittedName>
</protein>
<dbReference type="InterPro" id="IPR002528">
    <property type="entry name" value="MATE_fam"/>
</dbReference>
<reference evidence="8" key="1">
    <citation type="submission" date="2022-03" db="EMBL/GenBank/DDBJ databases">
        <title>Draft genome sequence of Aduncisulcus paluster, a free-living microaerophilic Fornicata.</title>
        <authorList>
            <person name="Yuyama I."/>
            <person name="Kume K."/>
            <person name="Tamura T."/>
            <person name="Inagaki Y."/>
            <person name="Hashimoto T."/>
        </authorList>
    </citation>
    <scope>NUCLEOTIDE SEQUENCE</scope>
    <source>
        <strain evidence="8">NY0171</strain>
    </source>
</reference>
<feature type="transmembrane region" description="Helical" evidence="7">
    <location>
        <begin position="201"/>
        <end position="223"/>
    </location>
</feature>
<keyword evidence="9" id="KW-1185">Reference proteome</keyword>
<evidence type="ECO:0000256" key="1">
    <source>
        <dbReference type="ARBA" id="ARBA00004651"/>
    </source>
</evidence>
<feature type="transmembrane region" description="Helical" evidence="7">
    <location>
        <begin position="171"/>
        <end position="189"/>
    </location>
</feature>
<sequence length="511" mass="56995">MALSSKETVMDATVSPYSESNIEESSNHDLEIKDSKMATHVHMGTKKILPLILNISLPSVLSYCFLTLYATVDSSFIGQFEGVVALSGISAYLILEELFSMVFQSFAIVTASIISHSLGANKKYDAHRAFTYNLALNVVFSLIIIAIQLPFLDSLLLSIGVTSSALPITRPYAIIVSIGNIGYGIIFALENAFRAENSPWMALLLQIISTCMNMTLDFVFMKICRMGTAGAALSTLISQFVPGIIFLIFFIRKSSPVTETKISLSTLKCDAIDWSVFSKILWVGLGYFLLMANAFVAGILMNQNVKKWATNDEEMDIWIGALGVFWRLYVFVYFPCMGFSSGFLPIASYNKGKGRYDRVFTVLWECIVITAVVAIILSSFCLIFTVPIVGLFNDDPEFRAITEEVTRWGFYPLFGMSFILMPIACYTFEHNTFAEIFLGIVNAIPMFVFVYVCPMWTQSVDGFKYVWGVSMGMVAVIGLPITIYKMISYSRYAKKMQPEIIECDDDTSIDV</sequence>
<accession>A0ABQ5JSF0</accession>
<feature type="transmembrane region" description="Helical" evidence="7">
    <location>
        <begin position="408"/>
        <end position="426"/>
    </location>
</feature>
<feature type="transmembrane region" description="Helical" evidence="7">
    <location>
        <begin position="324"/>
        <end position="347"/>
    </location>
</feature>
<feature type="transmembrane region" description="Helical" evidence="7">
    <location>
        <begin position="465"/>
        <end position="487"/>
    </location>
</feature>
<feature type="transmembrane region" description="Helical" evidence="7">
    <location>
        <begin position="130"/>
        <end position="151"/>
    </location>
</feature>
<keyword evidence="3" id="KW-1003">Cell membrane</keyword>
<organism evidence="8 9">
    <name type="scientific">Aduncisulcus paluster</name>
    <dbReference type="NCBI Taxonomy" id="2918883"/>
    <lineage>
        <taxon>Eukaryota</taxon>
        <taxon>Metamonada</taxon>
        <taxon>Carpediemonas-like organisms</taxon>
        <taxon>Aduncisulcus</taxon>
    </lineage>
</organism>